<dbReference type="GO" id="GO:0010436">
    <property type="term" value="F:carotenoid dioxygenase activity"/>
    <property type="evidence" value="ECO:0007669"/>
    <property type="project" value="TreeGrafter"/>
</dbReference>
<dbReference type="Proteomes" id="UP000195766">
    <property type="component" value="Unassembled WGS sequence"/>
</dbReference>
<comment type="similarity">
    <text evidence="1 6">Belongs to the carotenoid oxygenase family.</text>
</comment>
<evidence type="ECO:0000256" key="6">
    <source>
        <dbReference type="RuleBase" id="RU364048"/>
    </source>
</evidence>
<evidence type="ECO:0000256" key="2">
    <source>
        <dbReference type="ARBA" id="ARBA00022723"/>
    </source>
</evidence>
<dbReference type="InterPro" id="IPR004294">
    <property type="entry name" value="Carotenoid_Oase"/>
</dbReference>
<dbReference type="PANTHER" id="PTHR10543">
    <property type="entry name" value="BETA-CAROTENE DIOXYGENASE"/>
    <property type="match status" value="1"/>
</dbReference>
<gene>
    <name evidence="7" type="ORF">FM111_15360</name>
</gene>
<protein>
    <recommendedName>
        <fullName evidence="6">Dioxygenase</fullName>
        <ecNumber evidence="6">1.13.11.-</ecNumber>
    </recommendedName>
</protein>
<organism evidence="7 8">
    <name type="scientific">Brevundimonas diminuta 3F5N</name>
    <dbReference type="NCBI Taxonomy" id="1255603"/>
    <lineage>
        <taxon>Bacteria</taxon>
        <taxon>Pseudomonadati</taxon>
        <taxon>Pseudomonadota</taxon>
        <taxon>Alphaproteobacteria</taxon>
        <taxon>Caulobacterales</taxon>
        <taxon>Caulobacteraceae</taxon>
        <taxon>Brevundimonas</taxon>
    </lineage>
</organism>
<dbReference type="EC" id="1.13.11.-" evidence="6"/>
<reference evidence="7 8" key="1">
    <citation type="submission" date="2017-02" db="EMBL/GenBank/DDBJ databases">
        <authorList>
            <person name="Peterson S.W."/>
        </authorList>
    </citation>
    <scope>NUCLEOTIDE SEQUENCE [LARGE SCALE GENOMIC DNA]</scope>
    <source>
        <strain evidence="7 8">3F5N</strain>
    </source>
</reference>
<name>A0A1R4GRI3_BREDI</name>
<feature type="binding site" evidence="5">
    <location>
        <position position="489"/>
    </location>
    <ligand>
        <name>Fe cation</name>
        <dbReference type="ChEBI" id="CHEBI:24875"/>
        <note>catalytic</note>
    </ligand>
</feature>
<dbReference type="GO" id="GO:0046872">
    <property type="term" value="F:metal ion binding"/>
    <property type="evidence" value="ECO:0007669"/>
    <property type="project" value="UniProtKB-KW"/>
</dbReference>
<dbReference type="EMBL" id="FUIE01000085">
    <property type="protein sequence ID" value="SJM70715.1"/>
    <property type="molecule type" value="Genomic_DNA"/>
</dbReference>
<dbReference type="PROSITE" id="PS51318">
    <property type="entry name" value="TAT"/>
    <property type="match status" value="1"/>
</dbReference>
<evidence type="ECO:0000256" key="3">
    <source>
        <dbReference type="ARBA" id="ARBA00023002"/>
    </source>
</evidence>
<dbReference type="Pfam" id="PF03055">
    <property type="entry name" value="RPE65"/>
    <property type="match status" value="1"/>
</dbReference>
<evidence type="ECO:0000256" key="4">
    <source>
        <dbReference type="ARBA" id="ARBA00023004"/>
    </source>
</evidence>
<comment type="cofactor">
    <cofactor evidence="5 6">
        <name>Fe(2+)</name>
        <dbReference type="ChEBI" id="CHEBI:29033"/>
    </cofactor>
    <text evidence="5 6">Binds 1 Fe(2+) ion per subunit.</text>
</comment>
<feature type="binding site" evidence="5">
    <location>
        <position position="310"/>
    </location>
    <ligand>
        <name>Fe cation</name>
        <dbReference type="ChEBI" id="CHEBI:24875"/>
        <note>catalytic</note>
    </ligand>
</feature>
<feature type="binding site" evidence="5">
    <location>
        <position position="203"/>
    </location>
    <ligand>
        <name>Fe cation</name>
        <dbReference type="ChEBI" id="CHEBI:24875"/>
        <note>catalytic</note>
    </ligand>
</feature>
<keyword evidence="2 5" id="KW-0479">Metal-binding</keyword>
<dbReference type="GO" id="GO:0016121">
    <property type="term" value="P:carotene catabolic process"/>
    <property type="evidence" value="ECO:0007669"/>
    <property type="project" value="TreeGrafter"/>
</dbReference>
<proteinExistence type="inferred from homology"/>
<keyword evidence="4 5" id="KW-0408">Iron</keyword>
<keyword evidence="3 6" id="KW-0560">Oxidoreductase</keyword>
<dbReference type="InterPro" id="IPR006311">
    <property type="entry name" value="TAT_signal"/>
</dbReference>
<dbReference type="AlphaFoldDB" id="A0A1R4GRI3"/>
<sequence length="493" mass="53560">MSEEIAMTPTRRTLFMGAAALAAARVLAPDRAYALQALAATADWSLATADVEGDIAPRALRLVHGRAPQGLAGSLYRNGPAKFRRPGGSSQHWFDGDGLIRRWRVQDGQASLAARFADTRKRRQETEVGAMLMPGFGTVADPRARIGSADDASPANTSVHKVGGKLWALWEAGSPLAMDPETLETEDFVTLRPDLKNMPFLAHPRIEPDGRIWNLGVNGRQAMVWRLAADGTLEDAEVIALPRASYIHDFSATARHLVIVLQPWVHVRNVAPMSAGFDWTPEAGTQVLVVDKADLTQRRIYDLPPFGFFHVGDAWDEADGTIRFDLCAHRDMDFAARGAQEVLNGVPLGGEPAELAMVVLSPNGRGRLERTGVVGEFPRSDPRRAGLVRRFSLHTTGERADRPLASAVAVTDWSSGRTRSFDFGPGHVTDEMVYVPKPGGTHEADAWLVGPTINLKAGVSELHVLDLMHVEDGPVATWRADVALPAAFHGNWA</sequence>
<evidence type="ECO:0000256" key="1">
    <source>
        <dbReference type="ARBA" id="ARBA00006787"/>
    </source>
</evidence>
<evidence type="ECO:0000313" key="7">
    <source>
        <dbReference type="EMBL" id="SJM70715.1"/>
    </source>
</evidence>
<evidence type="ECO:0000256" key="5">
    <source>
        <dbReference type="PIRSR" id="PIRSR604294-1"/>
    </source>
</evidence>
<keyword evidence="6 7" id="KW-0223">Dioxygenase</keyword>
<feature type="binding site" evidence="5">
    <location>
        <position position="248"/>
    </location>
    <ligand>
        <name>Fe cation</name>
        <dbReference type="ChEBI" id="CHEBI:24875"/>
        <note>catalytic</note>
    </ligand>
</feature>
<evidence type="ECO:0000313" key="8">
    <source>
        <dbReference type="Proteomes" id="UP000195766"/>
    </source>
</evidence>
<accession>A0A1R4GRI3</accession>
<dbReference type="PANTHER" id="PTHR10543:SF89">
    <property type="entry name" value="CAROTENOID 9,10(9',10')-CLEAVAGE DIOXYGENASE 1"/>
    <property type="match status" value="1"/>
</dbReference>